<evidence type="ECO:0000256" key="6">
    <source>
        <dbReference type="SAM" id="MobiDB-lite"/>
    </source>
</evidence>
<keyword evidence="4" id="KW-0347">Helicase</keyword>
<dbReference type="InterPro" id="IPR036415">
    <property type="entry name" value="Lamin_tail_dom_sf"/>
</dbReference>
<dbReference type="GO" id="GO:0005524">
    <property type="term" value="F:ATP binding"/>
    <property type="evidence" value="ECO:0007669"/>
    <property type="project" value="UniProtKB-KW"/>
</dbReference>
<dbReference type="GO" id="GO:0007097">
    <property type="term" value="P:nuclear migration"/>
    <property type="evidence" value="ECO:0007669"/>
    <property type="project" value="TreeGrafter"/>
</dbReference>
<dbReference type="InterPro" id="IPR010285">
    <property type="entry name" value="DNA_helicase_pif1-like_DEAD"/>
</dbReference>
<dbReference type="PROSITE" id="PS51842">
    <property type="entry name" value="IF_ROD_2"/>
    <property type="match status" value="1"/>
</dbReference>
<dbReference type="GO" id="GO:0000723">
    <property type="term" value="P:telomere maintenance"/>
    <property type="evidence" value="ECO:0007669"/>
    <property type="project" value="InterPro"/>
</dbReference>
<dbReference type="CDD" id="cd18037">
    <property type="entry name" value="DEXSc_Pif1_like"/>
    <property type="match status" value="1"/>
</dbReference>
<evidence type="ECO:0000256" key="1">
    <source>
        <dbReference type="ARBA" id="ARBA00022754"/>
    </source>
</evidence>
<evidence type="ECO:0000259" key="8">
    <source>
        <dbReference type="PROSITE" id="PS51842"/>
    </source>
</evidence>
<dbReference type="Gene3D" id="1.20.5.170">
    <property type="match status" value="1"/>
</dbReference>
<evidence type="ECO:0000259" key="7">
    <source>
        <dbReference type="PROSITE" id="PS51841"/>
    </source>
</evidence>
<dbReference type="InterPro" id="IPR001322">
    <property type="entry name" value="Lamin_tail_dom"/>
</dbReference>
<feature type="coiled-coil region" evidence="5">
    <location>
        <begin position="79"/>
        <end position="120"/>
    </location>
</feature>
<keyword evidence="2 5" id="KW-0175">Coiled coil</keyword>
<feature type="compositionally biased region" description="Acidic residues" evidence="6">
    <location>
        <begin position="1156"/>
        <end position="1165"/>
    </location>
</feature>
<dbReference type="GO" id="GO:0090435">
    <property type="term" value="P:protein localization to nuclear envelope"/>
    <property type="evidence" value="ECO:0007669"/>
    <property type="project" value="TreeGrafter"/>
</dbReference>
<comment type="catalytic activity">
    <reaction evidence="4">
        <text>ATP + H2O = ADP + phosphate + H(+)</text>
        <dbReference type="Rhea" id="RHEA:13065"/>
        <dbReference type="ChEBI" id="CHEBI:15377"/>
        <dbReference type="ChEBI" id="CHEBI:15378"/>
        <dbReference type="ChEBI" id="CHEBI:30616"/>
        <dbReference type="ChEBI" id="CHEBI:43474"/>
        <dbReference type="ChEBI" id="CHEBI:456216"/>
        <dbReference type="EC" id="5.6.2.3"/>
    </reaction>
</comment>
<dbReference type="FunFam" id="3.40.50.300:FF:000805">
    <property type="entry name" value="ATP-dependent DNA helicase PIF1"/>
    <property type="match status" value="1"/>
</dbReference>
<keyword evidence="1" id="KW-0403">Intermediate filament</keyword>
<organism evidence="9 10">
    <name type="scientific">Steinernema hermaphroditum</name>
    <dbReference type="NCBI Taxonomy" id="289476"/>
    <lineage>
        <taxon>Eukaryota</taxon>
        <taxon>Metazoa</taxon>
        <taxon>Ecdysozoa</taxon>
        <taxon>Nematoda</taxon>
        <taxon>Chromadorea</taxon>
        <taxon>Rhabditida</taxon>
        <taxon>Tylenchina</taxon>
        <taxon>Panagrolaimomorpha</taxon>
        <taxon>Strongyloidoidea</taxon>
        <taxon>Steinernematidae</taxon>
        <taxon>Steinernema</taxon>
    </lineage>
</organism>
<keyword evidence="4" id="KW-0234">DNA repair</keyword>
<dbReference type="Gene3D" id="3.40.50.300">
    <property type="entry name" value="P-loop containing nucleotide triphosphate hydrolases"/>
    <property type="match status" value="1"/>
</dbReference>
<keyword evidence="4" id="KW-0227">DNA damage</keyword>
<dbReference type="Proteomes" id="UP001175271">
    <property type="component" value="Unassembled WGS sequence"/>
</dbReference>
<keyword evidence="4" id="KW-0547">Nucleotide-binding</keyword>
<dbReference type="SUPFAM" id="SSF74853">
    <property type="entry name" value="Lamin A/C globular tail domain"/>
    <property type="match status" value="1"/>
</dbReference>
<feature type="domain" description="IF rod" evidence="8">
    <location>
        <begin position="82"/>
        <end position="434"/>
    </location>
</feature>
<feature type="region of interest" description="Disordered" evidence="6">
    <location>
        <begin position="1"/>
        <end position="42"/>
    </location>
</feature>
<dbReference type="GO" id="GO:0005652">
    <property type="term" value="C:nuclear lamina"/>
    <property type="evidence" value="ECO:0007669"/>
    <property type="project" value="TreeGrafter"/>
</dbReference>
<keyword evidence="10" id="KW-1185">Reference proteome</keyword>
<dbReference type="GO" id="GO:0051664">
    <property type="term" value="P:nuclear pore localization"/>
    <property type="evidence" value="ECO:0007669"/>
    <property type="project" value="TreeGrafter"/>
</dbReference>
<dbReference type="GO" id="GO:0006281">
    <property type="term" value="P:DNA repair"/>
    <property type="evidence" value="ECO:0007669"/>
    <property type="project" value="UniProtKB-KW"/>
</dbReference>
<dbReference type="Pfam" id="PF00932">
    <property type="entry name" value="LTD"/>
    <property type="match status" value="1"/>
</dbReference>
<keyword evidence="4" id="KW-0378">Hydrolase</keyword>
<accession>A0AA39H097</accession>
<feature type="region of interest" description="Disordered" evidence="6">
    <location>
        <begin position="740"/>
        <end position="790"/>
    </location>
</feature>
<sequence length="1343" mass="151722">MSKFTSTTERSEHSSTEYRSTIQPRTAVRSQTRSGGFISGGGGGGGRVLKMVTEMGSTTIGGISPELSANAAKSFLEATDKEKKEMQGLNDRLANYIDRVKKLEEKNRQLVADLEDLRAKWGKDTTEIKLKYADSIAEARKNIDSAARDKADVDVKLARVKDDLNEYRQRYEDIQRSREGDHEKIAHWSNMISEGQNELEMLRARWKQLQEEEKRLKNDNVRIWEDLQKARNDLDEETLGRIDYQNQVQTLMEELEFLRRIHDQEVKELQALLAQAPADTREFFKNELALAIRDIKDEYDFIAVQGKREMESWYKLKVSEAQGSAKRTAAESTYQRDEVKRMRDNINDLRGKMGDIENRNIQLEKEVQNLNYQLSDDQRQYEQALNDRDATLRRMREEFNTLVSELQALLDTKQLLDSEIAIYRKILESEEQRFGITQYVQEAVKSHSLQQQEATDSTRSVRGEIQTKTTFQRSAKGNVTISECDPNGKFVVLENTHRTKDENVGGCKVKRKLDNRRELVYTIPEGIVLPAGQMMTIYARDQGGVHNPPKSLIFEGENTCCTMVVDTNTTVRETSYAPSPSTKATHYCYELECCVRLESNSSSNRCGALQSKQSTVVLGRNYHRQIVLNITLNKGRKANNVSYLLQDCRIFGRNIKQGMGSIEIKNKAMVVYLTNCAPDRLNIFLKSLDAKLTLMRETALKNLQNPSRTPMSSRSELLNGLPNVFNVLSPLSVTEIRELQKMRGQKQAQTPSKASAAARRPLQTLNGSNNALTPTSRSRKRPLSAVSSTDSAVGLSDEQKRVVHIILKEKQSIFFTGSAGTGKSLVLKKIIGSLPASTTFVTAATGVAACQIGGTTLHSFVGIGTGTASLANCVRVVEDKKGLVAQWKLCTHLVIDEISMVGAEYFTKMEAVARKIRGNDRPFGGIQLIITGDFLQLPPVVERGEEPKFCFQTPTWTRCVRRTVVLQKVHRQNDSRFIEILNQIRVGKCDDEATLDIQSTSKNYFDPDKGIVATKLCTHTKDADSVNRRNLELLDGRTRHFIAHDDTAIPDALNKSVPRDVTLKIGAQKAVRPRHPFIIYVERRFRETDCYDLLLREKLNYAKALTKRPHSKKVRFAIDGEESGVGSGTEVVNNKRQKRSILVKRRKLENGAIDGESTDAEDMGSDESHSNRVEVPDLARLTFAVEPMEQGDSTSTVKPNRAILTASHSRSQNRSSEVFASSVASSSHQKFVQSVVTDEPRPLQIRQSTAFTVFRCHRDRRGNGQHNEDHLLKHLKHQVVARRIPPEEELTDYERRILILYRNYERLLAENNFMTDAYAHAIACNEHAGGSDEDDLSDIEYGG</sequence>
<dbReference type="GO" id="GO:0016787">
    <property type="term" value="F:hydrolase activity"/>
    <property type="evidence" value="ECO:0007669"/>
    <property type="project" value="UniProtKB-KW"/>
</dbReference>
<evidence type="ECO:0000256" key="3">
    <source>
        <dbReference type="ARBA" id="ARBA00023242"/>
    </source>
</evidence>
<keyword evidence="4" id="KW-0067">ATP-binding</keyword>
<comment type="caution">
    <text evidence="9">The sequence shown here is derived from an EMBL/GenBank/DDBJ whole genome shotgun (WGS) entry which is preliminary data.</text>
</comment>
<evidence type="ECO:0000256" key="5">
    <source>
        <dbReference type="SAM" id="Coils"/>
    </source>
</evidence>
<dbReference type="FunFam" id="1.20.5.1160:FF:000016">
    <property type="entry name" value="Intermediate filament protein A"/>
    <property type="match status" value="1"/>
</dbReference>
<dbReference type="PROSITE" id="PS51841">
    <property type="entry name" value="LTD"/>
    <property type="match status" value="1"/>
</dbReference>
<dbReference type="InterPro" id="IPR027417">
    <property type="entry name" value="P-loop_NTPase"/>
</dbReference>
<proteinExistence type="inferred from homology"/>
<reference evidence="9" key="1">
    <citation type="submission" date="2023-06" db="EMBL/GenBank/DDBJ databases">
        <title>Genomic analysis of the entomopathogenic nematode Steinernema hermaphroditum.</title>
        <authorList>
            <person name="Schwarz E.M."/>
            <person name="Heppert J.K."/>
            <person name="Baniya A."/>
            <person name="Schwartz H.T."/>
            <person name="Tan C.-H."/>
            <person name="Antoshechkin I."/>
            <person name="Sternberg P.W."/>
            <person name="Goodrich-Blair H."/>
            <person name="Dillman A.R."/>
        </authorList>
    </citation>
    <scope>NUCLEOTIDE SEQUENCE</scope>
    <source>
        <strain evidence="9">PS9179</strain>
        <tissue evidence="9">Whole animal</tissue>
    </source>
</reference>
<dbReference type="GO" id="GO:0006310">
    <property type="term" value="P:DNA recombination"/>
    <property type="evidence" value="ECO:0007669"/>
    <property type="project" value="UniProtKB-KW"/>
</dbReference>
<dbReference type="GO" id="GO:0006998">
    <property type="term" value="P:nuclear envelope organization"/>
    <property type="evidence" value="ECO:0007669"/>
    <property type="project" value="TreeGrafter"/>
</dbReference>
<feature type="domain" description="LTD" evidence="7">
    <location>
        <begin position="467"/>
        <end position="572"/>
    </location>
</feature>
<comment type="cofactor">
    <cofactor evidence="4">
        <name>Mg(2+)</name>
        <dbReference type="ChEBI" id="CHEBI:18420"/>
    </cofactor>
</comment>
<gene>
    <name evidence="9" type="ORF">QR680_001247</name>
</gene>
<feature type="compositionally biased region" description="Polar residues" evidence="6">
    <location>
        <begin position="22"/>
        <end position="33"/>
    </location>
</feature>
<feature type="region of interest" description="Disordered" evidence="6">
    <location>
        <begin position="1152"/>
        <end position="1171"/>
    </location>
</feature>
<dbReference type="Gene3D" id="1.20.5.500">
    <property type="entry name" value="Single helix bin"/>
    <property type="match status" value="1"/>
</dbReference>
<feature type="compositionally biased region" description="Polar residues" evidence="6">
    <location>
        <begin position="763"/>
        <end position="776"/>
    </location>
</feature>
<evidence type="ECO:0000313" key="10">
    <source>
        <dbReference type="Proteomes" id="UP001175271"/>
    </source>
</evidence>
<dbReference type="GO" id="GO:0043139">
    <property type="term" value="F:5'-3' DNA helicase activity"/>
    <property type="evidence" value="ECO:0007669"/>
    <property type="project" value="UniProtKB-EC"/>
</dbReference>
<dbReference type="PANTHER" id="PTHR45721:SF6">
    <property type="entry name" value="INTERMEDIATE FILAMENT PROTEIN IFB-1"/>
    <property type="match status" value="1"/>
</dbReference>
<dbReference type="EC" id="5.6.2.3" evidence="4"/>
<evidence type="ECO:0000256" key="2">
    <source>
        <dbReference type="ARBA" id="ARBA00023054"/>
    </source>
</evidence>
<feature type="coiled-coil region" evidence="5">
    <location>
        <begin position="150"/>
        <end position="275"/>
    </location>
</feature>
<keyword evidence="4" id="KW-0233">DNA recombination</keyword>
<feature type="coiled-coil region" evidence="5">
    <location>
        <begin position="339"/>
        <end position="412"/>
    </location>
</feature>
<dbReference type="Gene3D" id="2.60.40.1260">
    <property type="entry name" value="Lamin Tail domain"/>
    <property type="match status" value="1"/>
</dbReference>
<dbReference type="InterPro" id="IPR039008">
    <property type="entry name" value="IF_rod_dom"/>
</dbReference>
<dbReference type="Pfam" id="PF05970">
    <property type="entry name" value="PIF1"/>
    <property type="match status" value="1"/>
</dbReference>
<dbReference type="SUPFAM" id="SSF64593">
    <property type="entry name" value="Intermediate filament protein, coiled coil region"/>
    <property type="match status" value="2"/>
</dbReference>
<comment type="similarity">
    <text evidence="4">Belongs to the helicase family.</text>
</comment>
<dbReference type="Gene3D" id="1.20.5.1160">
    <property type="entry name" value="Vasodilator-stimulated phosphoprotein"/>
    <property type="match status" value="1"/>
</dbReference>
<evidence type="ECO:0000256" key="4">
    <source>
        <dbReference type="RuleBase" id="RU363044"/>
    </source>
</evidence>
<protein>
    <recommendedName>
        <fullName evidence="4">ATP-dependent DNA helicase</fullName>
        <ecNumber evidence="4">5.6.2.3</ecNumber>
    </recommendedName>
</protein>
<dbReference type="Pfam" id="PF00038">
    <property type="entry name" value="Filament"/>
    <property type="match status" value="1"/>
</dbReference>
<dbReference type="GO" id="GO:0031507">
    <property type="term" value="P:heterochromatin formation"/>
    <property type="evidence" value="ECO:0007669"/>
    <property type="project" value="TreeGrafter"/>
</dbReference>
<keyword evidence="3" id="KW-0539">Nucleus</keyword>
<name>A0AA39H097_9BILA</name>
<dbReference type="PANTHER" id="PTHR45721">
    <property type="entry name" value="LAMIN DM0-RELATED"/>
    <property type="match status" value="1"/>
</dbReference>
<dbReference type="SMART" id="SM01391">
    <property type="entry name" value="Filament"/>
    <property type="match status" value="1"/>
</dbReference>
<dbReference type="InterPro" id="IPR057437">
    <property type="entry name" value="PIF1/LRR1_PH"/>
</dbReference>
<dbReference type="GO" id="GO:0005200">
    <property type="term" value="F:structural constituent of cytoskeleton"/>
    <property type="evidence" value="ECO:0007669"/>
    <property type="project" value="TreeGrafter"/>
</dbReference>
<dbReference type="GO" id="GO:0005882">
    <property type="term" value="C:intermediate filament"/>
    <property type="evidence" value="ECO:0007669"/>
    <property type="project" value="UniProtKB-KW"/>
</dbReference>
<dbReference type="EMBL" id="JAUCMV010000005">
    <property type="protein sequence ID" value="KAK0395367.1"/>
    <property type="molecule type" value="Genomic_DNA"/>
</dbReference>
<evidence type="ECO:0000313" key="9">
    <source>
        <dbReference type="EMBL" id="KAK0395367.1"/>
    </source>
</evidence>
<dbReference type="SUPFAM" id="SSF52540">
    <property type="entry name" value="P-loop containing nucleoside triphosphate hydrolases"/>
    <property type="match status" value="2"/>
</dbReference>
<dbReference type="Pfam" id="PF25344">
    <property type="entry name" value="PH_LRR1"/>
    <property type="match status" value="1"/>
</dbReference>
<dbReference type="FunFam" id="1.20.5.170:FF:000058">
    <property type="entry name" value="Intermediate filament protein B"/>
    <property type="match status" value="1"/>
</dbReference>